<dbReference type="KEGG" id="mla:Mlab_0698"/>
<dbReference type="HOGENOM" id="CLU_111882_0_0_2"/>
<protein>
    <submittedName>
        <fullName evidence="1">Uncharacterized protein</fullName>
    </submittedName>
</protein>
<dbReference type="Proteomes" id="UP000000365">
    <property type="component" value="Chromosome"/>
</dbReference>
<gene>
    <name evidence="1" type="ordered locus">Mlab_0698</name>
</gene>
<accession>A2SRB4</accession>
<evidence type="ECO:0000313" key="1">
    <source>
        <dbReference type="EMBL" id="ABN06870.1"/>
    </source>
</evidence>
<dbReference type="AlphaFoldDB" id="A2SRB4"/>
<name>A2SRB4_METLZ</name>
<evidence type="ECO:0000313" key="2">
    <source>
        <dbReference type="Proteomes" id="UP000000365"/>
    </source>
</evidence>
<dbReference type="eggNOG" id="arCOG06904">
    <property type="taxonomic scope" value="Archaea"/>
</dbReference>
<keyword evidence="2" id="KW-1185">Reference proteome</keyword>
<dbReference type="EMBL" id="CP000559">
    <property type="protein sequence ID" value="ABN06870.1"/>
    <property type="molecule type" value="Genomic_DNA"/>
</dbReference>
<organism evidence="1 2">
    <name type="scientific">Methanocorpusculum labreanum (strain ATCC 43576 / DSM 4855 / Z)</name>
    <dbReference type="NCBI Taxonomy" id="410358"/>
    <lineage>
        <taxon>Archaea</taxon>
        <taxon>Methanobacteriati</taxon>
        <taxon>Methanobacteriota</taxon>
        <taxon>Stenosarchaea group</taxon>
        <taxon>Methanomicrobia</taxon>
        <taxon>Methanomicrobiales</taxon>
        <taxon>Methanocorpusculaceae</taxon>
        <taxon>Methanocorpusculum</taxon>
    </lineage>
</organism>
<sequence>MTSMDRKSKICLAKATPYGVARSQIKDLLLASTAVSGLSDRKPIDLLITSTMTADFIQTAISKSAKRIFTAEFTNAAAYDAIVAEITGVDNPLGLAEVELGKQTYKTYVGYFDPNTSEMNGKVQVTAYTRAEYAAAITALTGSADLKTAFGNGGTAETSEIGTEATWNVRISAKLGTDTFQISLNRDSMTVSGYADDATLAAVDAWADTKPALN</sequence>
<reference evidence="1 2" key="1">
    <citation type="journal article" date="2009" name="Stand. Genomic Sci.">
        <title>Complete genome sequence of Methanocorpusculum labreanum type strain Z.</title>
        <authorList>
            <person name="Anderson I.J."/>
            <person name="Sieprawska-Lupa M."/>
            <person name="Goltsman E."/>
            <person name="Lapidus A."/>
            <person name="Copeland A."/>
            <person name="Glavina Del Rio T."/>
            <person name="Tice H."/>
            <person name="Dalin E."/>
            <person name="Barry K."/>
            <person name="Pitluck S."/>
            <person name="Hauser L."/>
            <person name="Land M."/>
            <person name="Lucas S."/>
            <person name="Richardson P."/>
            <person name="Whitman W.B."/>
            <person name="Kyrpides N.C."/>
        </authorList>
    </citation>
    <scope>NUCLEOTIDE SEQUENCE [LARGE SCALE GENOMIC DNA]</scope>
    <source>
        <strain evidence="2">ATCC 43576 / DSM 4855 / Z</strain>
    </source>
</reference>
<proteinExistence type="predicted"/>